<dbReference type="InterPro" id="IPR011249">
    <property type="entry name" value="Metalloenz_LuxS/M16"/>
</dbReference>
<dbReference type="PANTHER" id="PTHR11851:SF134">
    <property type="entry name" value="ZINC-DEPENDENT PROTEASE"/>
    <property type="match status" value="1"/>
</dbReference>
<dbReference type="Gene3D" id="3.30.830.10">
    <property type="entry name" value="Metalloenzyme, LuxS/M16 peptidase-like"/>
    <property type="match status" value="2"/>
</dbReference>
<name>A0A437SSP6_9LACO</name>
<sequence>MIAPKIIKRKYPSGFEAEILLRPHFKQHFFGIIIDFGSSDPQKLAGSAHFLEHKLFAKKEGDLSQAFEKLGADVNAFTSFNETMFYCSGVDQMPKLLELLFRLVGEPYFTKQNVANEQPIIQQELAMYQDEPNWAINNALMTEMFGNSNLGIDVAGTAKSIKAINAQSLLAVYRENYLPSKMHFIACGDFSAYQQKNILQIVGKLQKKYFTNDGQVKLDHKQEKGQLRDLTLPSQGQSNVFGVGIRLKNFKKVLASLDLAQILLEIMLESKLSVMSPWFARMKERQLLSNPLQISVNYTRQGNFVTIFGTSSKSEEVIDAIKAEVQHSLKTDDLAFAKRFLALQKKEWLAQNARSLNNLSYLAVETAEESLDGEDSFANFNKLQTMGFEQYVDYCDDLMRGAEICSARLSRKEEDEA</sequence>
<dbReference type="PANTHER" id="PTHR11851">
    <property type="entry name" value="METALLOPROTEASE"/>
    <property type="match status" value="1"/>
</dbReference>
<organism evidence="3 4">
    <name type="scientific">Lactobacillus xujianguonis</name>
    <dbReference type="NCBI Taxonomy" id="2495899"/>
    <lineage>
        <taxon>Bacteria</taxon>
        <taxon>Bacillati</taxon>
        <taxon>Bacillota</taxon>
        <taxon>Bacilli</taxon>
        <taxon>Lactobacillales</taxon>
        <taxon>Lactobacillaceae</taxon>
        <taxon>Lactobacillus</taxon>
    </lineage>
</organism>
<dbReference type="RefSeq" id="WP_127796414.1">
    <property type="nucleotide sequence ID" value="NZ_ML136910.1"/>
</dbReference>
<evidence type="ECO:0000313" key="3">
    <source>
        <dbReference type="EMBL" id="RVU69928.1"/>
    </source>
</evidence>
<keyword evidence="4" id="KW-1185">Reference proteome</keyword>
<dbReference type="SUPFAM" id="SSF63411">
    <property type="entry name" value="LuxS/MPP-like metallohydrolase"/>
    <property type="match status" value="1"/>
</dbReference>
<evidence type="ECO:0000259" key="2">
    <source>
        <dbReference type="Pfam" id="PF05193"/>
    </source>
</evidence>
<evidence type="ECO:0000313" key="4">
    <source>
        <dbReference type="Proteomes" id="UP000288291"/>
    </source>
</evidence>
<dbReference type="GO" id="GO:0046872">
    <property type="term" value="F:metal ion binding"/>
    <property type="evidence" value="ECO:0007669"/>
    <property type="project" value="InterPro"/>
</dbReference>
<comment type="caution">
    <text evidence="3">The sequence shown here is derived from an EMBL/GenBank/DDBJ whole genome shotgun (WGS) entry which is preliminary data.</text>
</comment>
<dbReference type="Pfam" id="PF00675">
    <property type="entry name" value="Peptidase_M16"/>
    <property type="match status" value="1"/>
</dbReference>
<dbReference type="Proteomes" id="UP000288291">
    <property type="component" value="Unassembled WGS sequence"/>
</dbReference>
<feature type="domain" description="Peptidase M16 C-terminal" evidence="2">
    <location>
        <begin position="164"/>
        <end position="331"/>
    </location>
</feature>
<evidence type="ECO:0000259" key="1">
    <source>
        <dbReference type="Pfam" id="PF00675"/>
    </source>
</evidence>
<reference evidence="3 4" key="1">
    <citation type="submission" date="2018-12" db="EMBL/GenBank/DDBJ databases">
        <authorList>
            <person name="Meng J."/>
        </authorList>
    </citation>
    <scope>NUCLEOTIDE SEQUENCE [LARGE SCALE GENOMIC DNA]</scope>
    <source>
        <strain evidence="3 4">HT111-2</strain>
    </source>
</reference>
<gene>
    <name evidence="3" type="ORF">EJK17_10470</name>
</gene>
<dbReference type="AlphaFoldDB" id="A0A437SSP6"/>
<dbReference type="InterPro" id="IPR011765">
    <property type="entry name" value="Pept_M16_N"/>
</dbReference>
<protein>
    <submittedName>
        <fullName evidence="3">Insulinase family protein</fullName>
    </submittedName>
</protein>
<dbReference type="InterPro" id="IPR007863">
    <property type="entry name" value="Peptidase_M16_C"/>
</dbReference>
<dbReference type="InterPro" id="IPR050361">
    <property type="entry name" value="MPP/UQCRC_Complex"/>
</dbReference>
<dbReference type="Pfam" id="PF05193">
    <property type="entry name" value="Peptidase_M16_C"/>
    <property type="match status" value="1"/>
</dbReference>
<proteinExistence type="predicted"/>
<feature type="domain" description="Peptidase M16 N-terminal" evidence="1">
    <location>
        <begin position="30"/>
        <end position="157"/>
    </location>
</feature>
<dbReference type="EMBL" id="RXIA01000042">
    <property type="protein sequence ID" value="RVU69928.1"/>
    <property type="molecule type" value="Genomic_DNA"/>
</dbReference>
<accession>A0A437SSP6</accession>